<dbReference type="PRINTS" id="PR00080">
    <property type="entry name" value="SDRFAMILY"/>
</dbReference>
<proteinExistence type="inferred from homology"/>
<dbReference type="PRINTS" id="PR00081">
    <property type="entry name" value="GDHRDH"/>
</dbReference>
<dbReference type="Proteomes" id="UP000311469">
    <property type="component" value="Chromosome cSF1"/>
</dbReference>
<dbReference type="SUPFAM" id="SSF51735">
    <property type="entry name" value="NAD(P)-binding Rossmann-fold domains"/>
    <property type="match status" value="1"/>
</dbReference>
<reference evidence="4 5" key="1">
    <citation type="submission" date="2019-06" db="EMBL/GenBank/DDBJ databases">
        <title>Genome organization and adaptive potential of archetypical organophosphate degarding Sphingobium fuliginis ATCC 27551.</title>
        <authorList>
            <person name="Sarwar A."/>
            <person name="Parthasarathy S."/>
            <person name="Singh C."/>
            <person name="Siddavattam D."/>
        </authorList>
    </citation>
    <scope>NUCLEOTIDE SEQUENCE [LARGE SCALE GENOMIC DNA]</scope>
    <source>
        <strain evidence="4 5">ATCC 27551</strain>
    </source>
</reference>
<dbReference type="PANTHER" id="PTHR42760">
    <property type="entry name" value="SHORT-CHAIN DEHYDROGENASES/REDUCTASES FAMILY MEMBER"/>
    <property type="match status" value="1"/>
</dbReference>
<accession>A0A5B8CJG1</accession>
<dbReference type="GO" id="GO:0030497">
    <property type="term" value="P:fatty acid elongation"/>
    <property type="evidence" value="ECO:0007669"/>
    <property type="project" value="TreeGrafter"/>
</dbReference>
<dbReference type="FunFam" id="3.40.50.720:FF:000084">
    <property type="entry name" value="Short-chain dehydrogenase reductase"/>
    <property type="match status" value="1"/>
</dbReference>
<sequence>MNIDLSKMFAGRTALVTGAGQGVGRGVALRLASMGCAIAVNDIFRERADDVAAEINAAGGRSIAAVTDICRHEEVEAMFERTAAELGPVDILINNAGVLPEIRAEQKARPLFWETSVSEQVKQVNLNVHGSMFCAREALKQMVPRRRGKIINIISEAGRAGEARLALYSAAKSAMLGFTKSLALEHGRDAINVNAIALGAVSHEGIKFGPLAHGADSASDPTWKAMSKKYPMAQGLGRMGTPDDVAAAVVFLASDEAAFVTGQILGVSGGYYMP</sequence>
<dbReference type="GO" id="GO:0016616">
    <property type="term" value="F:oxidoreductase activity, acting on the CH-OH group of donors, NAD or NADP as acceptor"/>
    <property type="evidence" value="ECO:0007669"/>
    <property type="project" value="TreeGrafter"/>
</dbReference>
<evidence type="ECO:0000313" key="4">
    <source>
        <dbReference type="EMBL" id="QDC38260.1"/>
    </source>
</evidence>
<dbReference type="PROSITE" id="PS00061">
    <property type="entry name" value="ADH_SHORT"/>
    <property type="match status" value="1"/>
</dbReference>
<dbReference type="EMBL" id="CP041016">
    <property type="protein sequence ID" value="QDC38260.1"/>
    <property type="molecule type" value="Genomic_DNA"/>
</dbReference>
<dbReference type="RefSeq" id="WP_140042618.1">
    <property type="nucleotide sequence ID" value="NZ_CP041016.1"/>
</dbReference>
<comment type="catalytic activity">
    <reaction evidence="2">
        <text>2,5-dichlorocyclohexa-2,5-dien-1,4-diol + NAD(+) = 2,5-dichlorohydroquinone + NADH + H(+)</text>
        <dbReference type="Rhea" id="RHEA:15741"/>
        <dbReference type="ChEBI" id="CHEBI:15378"/>
        <dbReference type="ChEBI" id="CHEBI:27545"/>
        <dbReference type="ChEBI" id="CHEBI:28975"/>
        <dbReference type="ChEBI" id="CHEBI:57540"/>
        <dbReference type="ChEBI" id="CHEBI:57945"/>
    </reaction>
</comment>
<dbReference type="PANTHER" id="PTHR42760:SF40">
    <property type="entry name" value="3-OXOACYL-[ACYL-CARRIER-PROTEIN] REDUCTASE, CHLOROPLASTIC"/>
    <property type="match status" value="1"/>
</dbReference>
<dbReference type="InterPro" id="IPR020904">
    <property type="entry name" value="Sc_DH/Rdtase_CS"/>
</dbReference>
<evidence type="ECO:0000256" key="2">
    <source>
        <dbReference type="ARBA" id="ARBA00051383"/>
    </source>
</evidence>
<evidence type="ECO:0000313" key="5">
    <source>
        <dbReference type="Proteomes" id="UP000311469"/>
    </source>
</evidence>
<protein>
    <submittedName>
        <fullName evidence="4">SDR family oxidoreductase</fullName>
    </submittedName>
</protein>
<organism evidence="4 5">
    <name type="scientific">Sphingobium fuliginis ATCC 27551</name>
    <dbReference type="NCBI Taxonomy" id="1208342"/>
    <lineage>
        <taxon>Bacteria</taxon>
        <taxon>Pseudomonadati</taxon>
        <taxon>Pseudomonadota</taxon>
        <taxon>Alphaproteobacteria</taxon>
        <taxon>Sphingomonadales</taxon>
        <taxon>Sphingomonadaceae</taxon>
        <taxon>Sphingobium</taxon>
    </lineage>
</organism>
<dbReference type="KEGG" id="sufl:FIL70_14535"/>
<dbReference type="InterPro" id="IPR002347">
    <property type="entry name" value="SDR_fam"/>
</dbReference>
<dbReference type="AlphaFoldDB" id="A0A5B8CJG1"/>
<gene>
    <name evidence="4" type="ORF">FIL70_14535</name>
</gene>
<dbReference type="Pfam" id="PF00106">
    <property type="entry name" value="adh_short"/>
    <property type="match status" value="1"/>
</dbReference>
<name>A0A5B8CJG1_SPHSA</name>
<evidence type="ECO:0000256" key="3">
    <source>
        <dbReference type="RuleBase" id="RU000363"/>
    </source>
</evidence>
<comment type="similarity">
    <text evidence="1 3">Belongs to the short-chain dehydrogenases/reductases (SDR) family.</text>
</comment>
<dbReference type="InterPro" id="IPR036291">
    <property type="entry name" value="NAD(P)-bd_dom_sf"/>
</dbReference>
<dbReference type="Gene3D" id="3.40.50.720">
    <property type="entry name" value="NAD(P)-binding Rossmann-like Domain"/>
    <property type="match status" value="1"/>
</dbReference>
<evidence type="ECO:0000256" key="1">
    <source>
        <dbReference type="ARBA" id="ARBA00006484"/>
    </source>
</evidence>